<comment type="caution">
    <text evidence="1">The sequence shown here is derived from an EMBL/GenBank/DDBJ whole genome shotgun (WGS) entry which is preliminary data.</text>
</comment>
<dbReference type="EMBL" id="JAUSVP010000006">
    <property type="protein sequence ID" value="MDQ0447920.1"/>
    <property type="molecule type" value="Genomic_DNA"/>
</dbReference>
<dbReference type="Pfam" id="PF12441">
    <property type="entry name" value="CopG_antitoxin"/>
    <property type="match status" value="1"/>
</dbReference>
<organism evidence="1 2">
    <name type="scientific">Methylobacterium aerolatum</name>
    <dbReference type="NCBI Taxonomy" id="418708"/>
    <lineage>
        <taxon>Bacteria</taxon>
        <taxon>Pseudomonadati</taxon>
        <taxon>Pseudomonadota</taxon>
        <taxon>Alphaproteobacteria</taxon>
        <taxon>Hyphomicrobiales</taxon>
        <taxon>Methylobacteriaceae</taxon>
        <taxon>Methylobacterium</taxon>
    </lineage>
</organism>
<protein>
    <submittedName>
        <fullName evidence="1">DNA binding CopG/RHH family protein</fullName>
    </submittedName>
</protein>
<evidence type="ECO:0000313" key="1">
    <source>
        <dbReference type="EMBL" id="MDQ0447920.1"/>
    </source>
</evidence>
<name>A0ABU0HZZ9_9HYPH</name>
<sequence>MKMPFPVLDSDKAAEEFVASADLADYDFSDMVPVRFELRRKDKSVSLRLPESLLDAVRARAEQAGMPTQRFMRLAIERALQEPPHRS</sequence>
<proteinExistence type="predicted"/>
<dbReference type="Proteomes" id="UP001231124">
    <property type="component" value="Unassembled WGS sequence"/>
</dbReference>
<gene>
    <name evidence="1" type="ORF">QO012_002425</name>
</gene>
<dbReference type="SUPFAM" id="SSF47598">
    <property type="entry name" value="Ribbon-helix-helix"/>
    <property type="match status" value="1"/>
</dbReference>
<reference evidence="1 2" key="1">
    <citation type="submission" date="2023-07" db="EMBL/GenBank/DDBJ databases">
        <title>Genomic Encyclopedia of Type Strains, Phase IV (KMG-IV): sequencing the most valuable type-strain genomes for metagenomic binning, comparative biology and taxonomic classification.</title>
        <authorList>
            <person name="Goeker M."/>
        </authorList>
    </citation>
    <scope>NUCLEOTIDE SEQUENCE [LARGE SCALE GENOMIC DNA]</scope>
    <source>
        <strain evidence="1 2">DSM 19013</strain>
    </source>
</reference>
<evidence type="ECO:0000313" key="2">
    <source>
        <dbReference type="Proteomes" id="UP001231124"/>
    </source>
</evidence>
<dbReference type="RefSeq" id="WP_238202184.1">
    <property type="nucleotide sequence ID" value="NZ_BPQE01000009.1"/>
</dbReference>
<keyword evidence="2" id="KW-1185">Reference proteome</keyword>
<accession>A0ABU0HZZ9</accession>
<dbReference type="InterPro" id="IPR022148">
    <property type="entry name" value="CopG_antitoxin"/>
</dbReference>
<dbReference type="InterPro" id="IPR010985">
    <property type="entry name" value="Ribbon_hlx_hlx"/>
</dbReference>